<sequence>MLKNEKAMSNEEAAKKIGQHFPEINDKLLNIIQLEKFKGELVQASISQKSYLIESYQFEKAVDFKTNRSYVKYLLVPLVLLLSALIISPSFITSSSSRIIKFNKEFVPEAPFSFQLENEELIGFKNEDFSIKLNLKGEAIPENAYIVINDRIIKMLYEKGSYTYTFNKIQNEKAFSFEAAGYNSSTYHLTVVDRPNIKNFNVYLNYPSYLGKKNERLSNTGNLQIPEGTKVKWQLKTIQSEEATIGFDKSDSLYQLKNVDNQVFEFEKAFFQSSIYSLNLKNQYSNNKEKILYKIDVAKDQYPEIDLSTYQDTTMYNYIALGGNISDDYGLTQLKLFYTINKEGNNTQGKTESIDISISKNQNNQRYYYQWFLDSLDISQGSSISYYLKVWDNDGVNGRKASKTGTYSFKLPTKSEIKDQVDQTNAKTKKDIDKTIKEAQELKEQIKEAENRLKGKQELNWQEENLLKDIIKKKEELNKSLEELKKQNKNNQDKRNRFSEENKNISEKSKQLQKLMDELLDDETKKLYEELKKLLEEKDVDDIQNTLNQIDNKEDNLEKELERTLELFKRMQFDQKLDDAINQLDDQIKKQEELNEKTEEKSSDKEDLAKEQEQLQKEFEEFQKEKAELEEMNQELKNPESLPDTKEEEEQVKQEQENAKESLEKNKKKKASESQQNAKQQMQKMKDKMMQMQSGMEMSMMQENLDDLRDIVHNLLKLSFDQEDLMKEFKNVQQSDPRFVDLGQTELKLRDDAKIVEDSLLSLASRVFQIATFVTREVGEMNDHMDNSVKAIKDRKKPIAVSEQQFAMTSMNNLALLLDDVLEQMMNAMQDAQGQGQSKQKGKPKTPSLSELQKELNNKISELKKSGKSGRALSEELAKLAAEQQRIRQQMQEMQEKYGESGSKPGDGLPEKMEETETDLVNKQITQETINRQKEILTRMLEAEDAMREREQDEERKAESAKDYEKALPKAFEEYFKLKEKEVELLKTVPPKLYPYYKEEVNEYFKRLGSKPNN</sequence>
<feature type="region of interest" description="Disordered" evidence="1">
    <location>
        <begin position="629"/>
        <end position="684"/>
    </location>
</feature>
<feature type="compositionally biased region" description="Basic and acidic residues" evidence="1">
    <location>
        <begin position="651"/>
        <end position="665"/>
    </location>
</feature>
<keyword evidence="2" id="KW-0472">Membrane</keyword>
<evidence type="ECO:0000313" key="3">
    <source>
        <dbReference type="EMBL" id="MBL3654540.1"/>
    </source>
</evidence>
<dbReference type="EMBL" id="JAESIY010000001">
    <property type="protein sequence ID" value="MBL3654540.1"/>
    <property type="molecule type" value="Genomic_DNA"/>
</dbReference>
<name>A0A937F572_9BACT</name>
<keyword evidence="2" id="KW-0812">Transmembrane</keyword>
<keyword evidence="4" id="KW-1185">Reference proteome</keyword>
<evidence type="ECO:0008006" key="5">
    <source>
        <dbReference type="Google" id="ProtNLM"/>
    </source>
</evidence>
<feature type="region of interest" description="Disordered" evidence="1">
    <location>
        <begin position="593"/>
        <end position="612"/>
    </location>
</feature>
<dbReference type="Proteomes" id="UP000659388">
    <property type="component" value="Unassembled WGS sequence"/>
</dbReference>
<evidence type="ECO:0000256" key="2">
    <source>
        <dbReference type="SAM" id="Phobius"/>
    </source>
</evidence>
<evidence type="ECO:0000256" key="1">
    <source>
        <dbReference type="SAM" id="MobiDB-lite"/>
    </source>
</evidence>
<feature type="region of interest" description="Disordered" evidence="1">
    <location>
        <begin position="484"/>
        <end position="510"/>
    </location>
</feature>
<reference evidence="3" key="1">
    <citation type="submission" date="2021-01" db="EMBL/GenBank/DDBJ databases">
        <title>Fulvivirga kasyanovii gen. nov., sp nov., a novel member of the phylum Bacteroidetes isolated from seawater in a mussel farm.</title>
        <authorList>
            <person name="Zhao L.-H."/>
            <person name="Wang Z.-J."/>
        </authorList>
    </citation>
    <scope>NUCLEOTIDE SEQUENCE</scope>
    <source>
        <strain evidence="3">2943</strain>
    </source>
</reference>
<keyword evidence="2" id="KW-1133">Transmembrane helix</keyword>
<protein>
    <recommendedName>
        <fullName evidence="5">DUF4175 domain-containing protein</fullName>
    </recommendedName>
</protein>
<feature type="region of interest" description="Disordered" evidence="1">
    <location>
        <begin position="891"/>
        <end position="927"/>
    </location>
</feature>
<organism evidence="3 4">
    <name type="scientific">Fulvivirga sediminis</name>
    <dbReference type="NCBI Taxonomy" id="2803949"/>
    <lineage>
        <taxon>Bacteria</taxon>
        <taxon>Pseudomonadati</taxon>
        <taxon>Bacteroidota</taxon>
        <taxon>Cytophagia</taxon>
        <taxon>Cytophagales</taxon>
        <taxon>Fulvivirgaceae</taxon>
        <taxon>Fulvivirga</taxon>
    </lineage>
</organism>
<evidence type="ECO:0000313" key="4">
    <source>
        <dbReference type="Proteomes" id="UP000659388"/>
    </source>
</evidence>
<feature type="transmembrane region" description="Helical" evidence="2">
    <location>
        <begin position="73"/>
        <end position="92"/>
    </location>
</feature>
<proteinExistence type="predicted"/>
<feature type="compositionally biased region" description="Low complexity" evidence="1">
    <location>
        <begin position="673"/>
        <end position="683"/>
    </location>
</feature>
<feature type="region of interest" description="Disordered" evidence="1">
    <location>
        <begin position="945"/>
        <end position="964"/>
    </location>
</feature>
<comment type="caution">
    <text evidence="3">The sequence shown here is derived from an EMBL/GenBank/DDBJ whole genome shotgun (WGS) entry which is preliminary data.</text>
</comment>
<gene>
    <name evidence="3" type="ORF">JL102_00240</name>
</gene>
<dbReference type="AlphaFoldDB" id="A0A937F572"/>
<accession>A0A937F572</accession>
<feature type="region of interest" description="Disordered" evidence="1">
    <location>
        <begin position="830"/>
        <end position="849"/>
    </location>
</feature>